<evidence type="ECO:0000313" key="2">
    <source>
        <dbReference type="EMBL" id="RCI15600.1"/>
    </source>
</evidence>
<feature type="region of interest" description="Disordered" evidence="1">
    <location>
        <begin position="47"/>
        <end position="72"/>
    </location>
</feature>
<gene>
    <name evidence="2" type="ORF">L249_3627</name>
</gene>
<evidence type="ECO:0000313" key="3">
    <source>
        <dbReference type="Proteomes" id="UP000253664"/>
    </source>
</evidence>
<sequence>MYFFLSLSLDSVERVLASVACFHGHVSLRMSVIEIKIMQQQMMDKPGVQKSLGDPASRRKAAARARGPNEDIRTCKVSTTTHTMRGCMRQAAATTFVVRACQMRQGIVVLARARGEAQAAGPWSASSSSTENLS</sequence>
<protein>
    <submittedName>
        <fullName evidence="2">Uncharacterized protein</fullName>
    </submittedName>
</protein>
<evidence type="ECO:0000256" key="1">
    <source>
        <dbReference type="SAM" id="MobiDB-lite"/>
    </source>
</evidence>
<accession>A0A367LMI0</accession>
<keyword evidence="3" id="KW-1185">Reference proteome</keyword>
<organism evidence="2 3">
    <name type="scientific">Ophiocordyceps polyrhachis-furcata BCC 54312</name>
    <dbReference type="NCBI Taxonomy" id="1330021"/>
    <lineage>
        <taxon>Eukaryota</taxon>
        <taxon>Fungi</taxon>
        <taxon>Dikarya</taxon>
        <taxon>Ascomycota</taxon>
        <taxon>Pezizomycotina</taxon>
        <taxon>Sordariomycetes</taxon>
        <taxon>Hypocreomycetidae</taxon>
        <taxon>Hypocreales</taxon>
        <taxon>Ophiocordycipitaceae</taxon>
        <taxon>Ophiocordyceps</taxon>
    </lineage>
</organism>
<proteinExistence type="predicted"/>
<feature type="non-terminal residue" evidence="2">
    <location>
        <position position="134"/>
    </location>
</feature>
<name>A0A367LMI0_9HYPO</name>
<dbReference type="AlphaFoldDB" id="A0A367LMI0"/>
<comment type="caution">
    <text evidence="2">The sequence shown here is derived from an EMBL/GenBank/DDBJ whole genome shotgun (WGS) entry which is preliminary data.</text>
</comment>
<dbReference type="EMBL" id="LKCN02000002">
    <property type="protein sequence ID" value="RCI15600.1"/>
    <property type="molecule type" value="Genomic_DNA"/>
</dbReference>
<dbReference type="Proteomes" id="UP000253664">
    <property type="component" value="Unassembled WGS sequence"/>
</dbReference>
<reference evidence="2 3" key="1">
    <citation type="journal article" date="2015" name="BMC Genomics">
        <title>Insights from the genome of Ophiocordyceps polyrhachis-furcata to pathogenicity and host specificity in insect fungi.</title>
        <authorList>
            <person name="Wichadakul D."/>
            <person name="Kobmoo N."/>
            <person name="Ingsriswang S."/>
            <person name="Tangphatsornruang S."/>
            <person name="Chantasingh D."/>
            <person name="Luangsa-ard J.J."/>
            <person name="Eurwilaichitr L."/>
        </authorList>
    </citation>
    <scope>NUCLEOTIDE SEQUENCE [LARGE SCALE GENOMIC DNA]</scope>
    <source>
        <strain evidence="2 3">BCC 54312</strain>
    </source>
</reference>